<proteinExistence type="predicted"/>
<dbReference type="RefSeq" id="WP_057875756.1">
    <property type="nucleotide sequence ID" value="NZ_AYZD01000015.1"/>
</dbReference>
<evidence type="ECO:0000313" key="3">
    <source>
        <dbReference type="Proteomes" id="UP000051015"/>
    </source>
</evidence>
<evidence type="ECO:0000256" key="1">
    <source>
        <dbReference type="SAM" id="MobiDB-lite"/>
    </source>
</evidence>
<evidence type="ECO:0000313" key="2">
    <source>
        <dbReference type="EMBL" id="KRM96443.1"/>
    </source>
</evidence>
<dbReference type="PATRIC" id="fig|1423725.3.peg.758"/>
<accession>A0A0R2D7E9</accession>
<comment type="caution">
    <text evidence="2">The sequence shown here is derived from an EMBL/GenBank/DDBJ whole genome shotgun (WGS) entry which is preliminary data.</text>
</comment>
<organism evidence="2 3">
    <name type="scientific">Liquorilactobacillus aquaticus DSM 21051</name>
    <dbReference type="NCBI Taxonomy" id="1423725"/>
    <lineage>
        <taxon>Bacteria</taxon>
        <taxon>Bacillati</taxon>
        <taxon>Bacillota</taxon>
        <taxon>Bacilli</taxon>
        <taxon>Lactobacillales</taxon>
        <taxon>Lactobacillaceae</taxon>
        <taxon>Liquorilactobacillus</taxon>
    </lineage>
</organism>
<dbReference type="EMBL" id="AYZD01000015">
    <property type="protein sequence ID" value="KRM96443.1"/>
    <property type="molecule type" value="Genomic_DNA"/>
</dbReference>
<keyword evidence="3" id="KW-1185">Reference proteome</keyword>
<name>A0A0R2D7E9_9LACO</name>
<sequence length="338" mass="39203">MNEKDEKKTVTFEPKVEDKNEATNKSIRESAATLSTTGRLMSYNQELKDSLHNGIHFTQLLDKLVQTKEPQTLFEAAQKLVNYHLDNSYLVFPQQYSRADFYLIFLNRLLELHNSEKVILQSSDRNRELYHEFPGINTQGYFVFQLEKGTTDGAYYTEKNSGEIIFYLNFHKNIVRFNSRSLAQLLLVDYPKKIRVEAIKSFENYLLNLGRFFKEDYGFDVDFNLLDPSNSAVYQLSNPQISHSIIDQLFVMAADGGRMLKVGPQNEAILNLNGGTVVTLFDKGSQDNAGVSEWVIKVNDTEHQVSWFDILLQYQFIREWYLDNLSDLEVRSDSLYFN</sequence>
<dbReference type="AlphaFoldDB" id="A0A0R2D7E9"/>
<protein>
    <submittedName>
        <fullName evidence="2">Uncharacterized protein</fullName>
    </submittedName>
</protein>
<feature type="region of interest" description="Disordered" evidence="1">
    <location>
        <begin position="1"/>
        <end position="24"/>
    </location>
</feature>
<gene>
    <name evidence="2" type="ORF">FC19_GL000734</name>
</gene>
<reference evidence="2 3" key="1">
    <citation type="journal article" date="2015" name="Genome Announc.">
        <title>Expanding the biotechnology potential of lactobacilli through comparative genomics of 213 strains and associated genera.</title>
        <authorList>
            <person name="Sun Z."/>
            <person name="Harris H.M."/>
            <person name="McCann A."/>
            <person name="Guo C."/>
            <person name="Argimon S."/>
            <person name="Zhang W."/>
            <person name="Yang X."/>
            <person name="Jeffery I.B."/>
            <person name="Cooney J.C."/>
            <person name="Kagawa T.F."/>
            <person name="Liu W."/>
            <person name="Song Y."/>
            <person name="Salvetti E."/>
            <person name="Wrobel A."/>
            <person name="Rasinkangas P."/>
            <person name="Parkhill J."/>
            <person name="Rea M.C."/>
            <person name="O'Sullivan O."/>
            <person name="Ritari J."/>
            <person name="Douillard F.P."/>
            <person name="Paul Ross R."/>
            <person name="Yang R."/>
            <person name="Briner A.E."/>
            <person name="Felis G.E."/>
            <person name="de Vos W.M."/>
            <person name="Barrangou R."/>
            <person name="Klaenhammer T.R."/>
            <person name="Caufield P.W."/>
            <person name="Cui Y."/>
            <person name="Zhang H."/>
            <person name="O'Toole P.W."/>
        </authorList>
    </citation>
    <scope>NUCLEOTIDE SEQUENCE [LARGE SCALE GENOMIC DNA]</scope>
    <source>
        <strain evidence="2 3">DSM 21051</strain>
    </source>
</reference>
<dbReference type="STRING" id="1423725.FC19_GL000734"/>
<dbReference type="Proteomes" id="UP000051015">
    <property type="component" value="Unassembled WGS sequence"/>
</dbReference>
<dbReference type="OrthoDB" id="2248799at2"/>